<dbReference type="Pfam" id="PF08193">
    <property type="entry name" value="INO80_Ies4"/>
    <property type="match status" value="1"/>
</dbReference>
<feature type="domain" description="CTLH" evidence="4">
    <location>
        <begin position="583"/>
        <end position="640"/>
    </location>
</feature>
<dbReference type="SUPFAM" id="SSF49899">
    <property type="entry name" value="Concanavalin A-like lectins/glucanases"/>
    <property type="match status" value="1"/>
</dbReference>
<feature type="compositionally biased region" description="Acidic residues" evidence="2">
    <location>
        <begin position="696"/>
        <end position="705"/>
    </location>
</feature>
<dbReference type="InterPro" id="IPR043136">
    <property type="entry name" value="B30.2/SPRY_sf"/>
</dbReference>
<feature type="compositionally biased region" description="Polar residues" evidence="2">
    <location>
        <begin position="62"/>
        <end position="71"/>
    </location>
</feature>
<dbReference type="EMBL" id="KE747810">
    <property type="protein sequence ID" value="RMZ67416.1"/>
    <property type="molecule type" value="Genomic_DNA"/>
</dbReference>
<feature type="compositionally biased region" description="Polar residues" evidence="2">
    <location>
        <begin position="248"/>
        <end position="261"/>
    </location>
</feature>
<dbReference type="SMART" id="SM00668">
    <property type="entry name" value="CTLH"/>
    <property type="match status" value="1"/>
</dbReference>
<dbReference type="InterPro" id="IPR013144">
    <property type="entry name" value="CRA_dom"/>
</dbReference>
<dbReference type="InterPro" id="IPR024964">
    <property type="entry name" value="CTLH/CRA"/>
</dbReference>
<gene>
    <name evidence="5" type="ORF">GMOD_00001334</name>
</gene>
<evidence type="ECO:0000256" key="1">
    <source>
        <dbReference type="ARBA" id="ARBA00002343"/>
    </source>
</evidence>
<dbReference type="Pfam" id="PF10607">
    <property type="entry name" value="CTLH"/>
    <property type="match status" value="1"/>
</dbReference>
<evidence type="ECO:0000259" key="4">
    <source>
        <dbReference type="PROSITE" id="PS50897"/>
    </source>
</evidence>
<feature type="region of interest" description="Disordered" evidence="2">
    <location>
        <begin position="682"/>
        <end position="710"/>
    </location>
</feature>
<proteinExistence type="predicted"/>
<protein>
    <submittedName>
        <fullName evidence="5">Ran-binding</fullName>
    </submittedName>
</protein>
<name>A0A3M7LYZ7_9PLEO</name>
<dbReference type="SMART" id="SM00449">
    <property type="entry name" value="SPRY"/>
    <property type="match status" value="1"/>
</dbReference>
<dbReference type="OrthoDB" id="25503at2759"/>
<evidence type="ECO:0000259" key="3">
    <source>
        <dbReference type="PROSITE" id="PS50188"/>
    </source>
</evidence>
<evidence type="ECO:0000256" key="2">
    <source>
        <dbReference type="SAM" id="MobiDB-lite"/>
    </source>
</evidence>
<dbReference type="InterPro" id="IPR006595">
    <property type="entry name" value="CTLH_C"/>
</dbReference>
<dbReference type="InterPro" id="IPR001870">
    <property type="entry name" value="B30.2/SPRY"/>
</dbReference>
<dbReference type="Gene3D" id="2.60.120.920">
    <property type="match status" value="1"/>
</dbReference>
<dbReference type="SMART" id="SM00757">
    <property type="entry name" value="CRA"/>
    <property type="match status" value="1"/>
</dbReference>
<dbReference type="InterPro" id="IPR003877">
    <property type="entry name" value="SPRY_dom"/>
</dbReference>
<feature type="region of interest" description="Disordered" evidence="2">
    <location>
        <begin position="330"/>
        <end position="356"/>
    </location>
</feature>
<feature type="region of interest" description="Disordered" evidence="2">
    <location>
        <begin position="17"/>
        <end position="129"/>
    </location>
</feature>
<feature type="region of interest" description="Disordered" evidence="2">
    <location>
        <begin position="184"/>
        <end position="295"/>
    </location>
</feature>
<reference evidence="5 6" key="1">
    <citation type="journal article" date="2014" name="PLoS ONE">
        <title>De novo Genome Assembly of the Fungal Plant Pathogen Pyrenophora semeniperda.</title>
        <authorList>
            <person name="Soliai M.M."/>
            <person name="Meyer S.E."/>
            <person name="Udall J.A."/>
            <person name="Elzinga D.E."/>
            <person name="Hermansen R.A."/>
            <person name="Bodily P.M."/>
            <person name="Hart A.A."/>
            <person name="Coleman C.E."/>
        </authorList>
    </citation>
    <scope>NUCLEOTIDE SEQUENCE [LARGE SCALE GENOMIC DNA]</scope>
    <source>
        <strain evidence="5 6">CCB06</strain>
        <tissue evidence="5">Mycelium</tissue>
    </source>
</reference>
<feature type="compositionally biased region" description="Low complexity" evidence="2">
    <location>
        <begin position="342"/>
        <end position="353"/>
    </location>
</feature>
<dbReference type="Pfam" id="PF00622">
    <property type="entry name" value="SPRY"/>
    <property type="match status" value="1"/>
</dbReference>
<evidence type="ECO:0000313" key="5">
    <source>
        <dbReference type="EMBL" id="RMZ67416.1"/>
    </source>
</evidence>
<organism evidence="5 6">
    <name type="scientific">Pyrenophora seminiperda CCB06</name>
    <dbReference type="NCBI Taxonomy" id="1302712"/>
    <lineage>
        <taxon>Eukaryota</taxon>
        <taxon>Fungi</taxon>
        <taxon>Dikarya</taxon>
        <taxon>Ascomycota</taxon>
        <taxon>Pezizomycotina</taxon>
        <taxon>Dothideomycetes</taxon>
        <taxon>Pleosporomycetidae</taxon>
        <taxon>Pleosporales</taxon>
        <taxon>Pleosporineae</taxon>
        <taxon>Pleosporaceae</taxon>
        <taxon>Pyrenophora</taxon>
    </lineage>
</organism>
<feature type="domain" description="B30.2/SPRY" evidence="3">
    <location>
        <begin position="317"/>
        <end position="498"/>
    </location>
</feature>
<comment type="function">
    <text evidence="1">Involved in the proteasome-dependent degradation of fructose-1,6-bisphosphatase.</text>
</comment>
<dbReference type="InterPro" id="IPR013175">
    <property type="entry name" value="INO80_su_Ies4"/>
</dbReference>
<dbReference type="GO" id="GO:0031011">
    <property type="term" value="C:Ino80 complex"/>
    <property type="evidence" value="ECO:0007669"/>
    <property type="project" value="InterPro"/>
</dbReference>
<dbReference type="InterPro" id="IPR050618">
    <property type="entry name" value="Ubq-SigPath_Reg"/>
</dbReference>
<dbReference type="GO" id="GO:0006338">
    <property type="term" value="P:chromatin remodeling"/>
    <property type="evidence" value="ECO:0007669"/>
    <property type="project" value="InterPro"/>
</dbReference>
<feature type="compositionally biased region" description="Basic residues" evidence="2">
    <location>
        <begin position="75"/>
        <end position="84"/>
    </location>
</feature>
<dbReference type="PROSITE" id="PS50188">
    <property type="entry name" value="B302_SPRY"/>
    <property type="match status" value="1"/>
</dbReference>
<dbReference type="PANTHER" id="PTHR12864">
    <property type="entry name" value="RAN BINDING PROTEIN 9-RELATED"/>
    <property type="match status" value="1"/>
</dbReference>
<dbReference type="PROSITE" id="PS50896">
    <property type="entry name" value="LISH"/>
    <property type="match status" value="1"/>
</dbReference>
<dbReference type="InterPro" id="IPR013320">
    <property type="entry name" value="ConA-like_dom_sf"/>
</dbReference>
<keyword evidence="6" id="KW-1185">Reference proteome</keyword>
<dbReference type="InterPro" id="IPR006594">
    <property type="entry name" value="LisH"/>
</dbReference>
<dbReference type="Proteomes" id="UP000265663">
    <property type="component" value="Unassembled WGS sequence"/>
</dbReference>
<evidence type="ECO:0000313" key="6">
    <source>
        <dbReference type="Proteomes" id="UP000265663"/>
    </source>
</evidence>
<accession>A0A3M7LYZ7</accession>
<dbReference type="AlphaFoldDB" id="A0A3M7LYZ7"/>
<feature type="compositionally biased region" description="Low complexity" evidence="2">
    <location>
        <begin position="49"/>
        <end position="61"/>
    </location>
</feature>
<feature type="compositionally biased region" description="Basic residues" evidence="2">
    <location>
        <begin position="103"/>
        <end position="113"/>
    </location>
</feature>
<dbReference type="PROSITE" id="PS50897">
    <property type="entry name" value="CTLH"/>
    <property type="match status" value="1"/>
</dbReference>
<feature type="region of interest" description="Disordered" evidence="2">
    <location>
        <begin position="648"/>
        <end position="667"/>
    </location>
</feature>
<feature type="compositionally biased region" description="Basic and acidic residues" evidence="2">
    <location>
        <begin position="330"/>
        <end position="339"/>
    </location>
</feature>
<sequence length="822" mass="89254">MTTKLSKTLVVTFKLSPESLSQFPHQPAAAVKEQAKASTPTPAPQIVEPTPAATPADSTADMNGSTPSSLAPPSAKRKGPKPGSKRSAAQMEAGSNAGTPKQPKAKPGPKRKKMGDMINDPNSKGPFAAPAAINKAGPKANLGAINERLRALDRSGAKCRRWEKKGFQVRSFTGVLWQVPTYQPGRGSAFADDVKSDTTSTSDSKLKDESSAITPPSLQMNARRESWARVAAGSAGSNSSFQPPARSTPFSHLANNTSTGHPNRLSRSIDADGHMSTSLRSGGPPPPFSTQSGYWQGLGASAQHVPPFFVPSYLRGSKHAEKLNEAHKAKLAAHREFKSTHSSNPAPLSTSSSGVNLHKMAPSHRGLTLEVVERAPPFVEEAMAPWPTRWNDADRFNQLELEESGRLAKFSGTQKTHDEAAAVFSNTTSGRSYGPKFGTLDVIGCGINFRTNTAFFTKNGHLLGTAFRDLKPNMPYYPTVGMKKPGETVRVNFGQEPFAFDIDKMVHDEKTTIQAEIARTKLESYAGGSEDTLIHQLVGQYLAHDGYVETARAFSDEIVDEARALANGEDADIPYRTAVEDLDALNRQTIRTAILNGNIDKALKHTSAYYPSVLRDNENIYFKLRCRKFIEMIRHCGELNAQCQAAQTHGSKRSAASATNKRNSTATEEYDFEMELDEQLGVHNAPPSWDNKNQDDDLDEDDDMEDKQAKSAQAINETIAYGMELKTEFANDPRREVKRALEDTFALIAYPDARESMLAPLLEVSGRAPVAEELNSAILVSQGKSSSAALERLIQQTEALVTELANDGGPGAFINVRSDFLQ</sequence>